<dbReference type="Proteomes" id="UP001157161">
    <property type="component" value="Unassembled WGS sequence"/>
</dbReference>
<evidence type="ECO:0000313" key="5">
    <source>
        <dbReference type="EMBL" id="GMA30835.1"/>
    </source>
</evidence>
<dbReference type="SUPFAM" id="SSF53383">
    <property type="entry name" value="PLP-dependent transferases"/>
    <property type="match status" value="1"/>
</dbReference>
<feature type="compositionally biased region" description="Low complexity" evidence="4">
    <location>
        <begin position="208"/>
        <end position="226"/>
    </location>
</feature>
<proteinExistence type="inferred from homology"/>
<dbReference type="InterPro" id="IPR000277">
    <property type="entry name" value="Cys/Met-Metab_PyrdxlP-dep_enz"/>
</dbReference>
<gene>
    <name evidence="5" type="ORF">GCM10025875_08270</name>
</gene>
<sequence>MRSTAESTPAAVAHEIACSLLRPPKMIATRVLLTRRDYAAPSRPQRTAALRVGVMTRRPRPATVVVEAGRPERTPGAPVNSPIVMSSTYVGHEHPGPGEKVYARIGTESWEPLEEALGELENAGRPGLLFASGMAAISAALDLTAVGGAVVAPRHAYHESLVALRYLSERSGVEPRLVDIADTDAVLAAIRGENGVDGAAPPYPPPSSGSRPRPTRCSRSPTSPRSRQPRTRWARSSSSTTRSRRRSCSDPSSSAPTSWSTP</sequence>
<dbReference type="AlphaFoldDB" id="A0AA37ULW7"/>
<dbReference type="Pfam" id="PF01053">
    <property type="entry name" value="Cys_Met_Meta_PP"/>
    <property type="match status" value="1"/>
</dbReference>
<reference evidence="5" key="2">
    <citation type="submission" date="2023-02" db="EMBL/GenBank/DDBJ databases">
        <authorList>
            <person name="Sun Q."/>
            <person name="Mori K."/>
        </authorList>
    </citation>
    <scope>NUCLEOTIDE SEQUENCE</scope>
    <source>
        <strain evidence="5">NBRC 112290</strain>
    </source>
</reference>
<dbReference type="InterPro" id="IPR015424">
    <property type="entry name" value="PyrdxlP-dep_Trfase"/>
</dbReference>
<keyword evidence="2 3" id="KW-0663">Pyridoxal phosphate</keyword>
<evidence type="ECO:0000256" key="2">
    <source>
        <dbReference type="ARBA" id="ARBA00022898"/>
    </source>
</evidence>
<feature type="region of interest" description="Disordered" evidence="4">
    <location>
        <begin position="193"/>
        <end position="262"/>
    </location>
</feature>
<evidence type="ECO:0000256" key="3">
    <source>
        <dbReference type="RuleBase" id="RU362118"/>
    </source>
</evidence>
<dbReference type="InterPro" id="IPR015421">
    <property type="entry name" value="PyrdxlP-dep_Trfase_major"/>
</dbReference>
<keyword evidence="6" id="KW-1185">Reference proteome</keyword>
<organism evidence="5 6">
    <name type="scientific">Litorihabitans aurantiacus</name>
    <dbReference type="NCBI Taxonomy" id="1930061"/>
    <lineage>
        <taxon>Bacteria</taxon>
        <taxon>Bacillati</taxon>
        <taxon>Actinomycetota</taxon>
        <taxon>Actinomycetes</taxon>
        <taxon>Micrococcales</taxon>
        <taxon>Beutenbergiaceae</taxon>
        <taxon>Litorihabitans</taxon>
    </lineage>
</organism>
<evidence type="ECO:0000313" key="6">
    <source>
        <dbReference type="Proteomes" id="UP001157161"/>
    </source>
</evidence>
<dbReference type="PANTHER" id="PTHR11808">
    <property type="entry name" value="TRANS-SULFURATION ENZYME FAMILY MEMBER"/>
    <property type="match status" value="1"/>
</dbReference>
<dbReference type="GO" id="GO:0030170">
    <property type="term" value="F:pyridoxal phosphate binding"/>
    <property type="evidence" value="ECO:0007669"/>
    <property type="project" value="InterPro"/>
</dbReference>
<comment type="cofactor">
    <cofactor evidence="1 3">
        <name>pyridoxal 5'-phosphate</name>
        <dbReference type="ChEBI" id="CHEBI:597326"/>
    </cofactor>
</comment>
<dbReference type="GO" id="GO:0005737">
    <property type="term" value="C:cytoplasm"/>
    <property type="evidence" value="ECO:0007669"/>
    <property type="project" value="TreeGrafter"/>
</dbReference>
<dbReference type="GO" id="GO:0016846">
    <property type="term" value="F:carbon-sulfur lyase activity"/>
    <property type="evidence" value="ECO:0007669"/>
    <property type="project" value="TreeGrafter"/>
</dbReference>
<protein>
    <recommendedName>
        <fullName evidence="7">Cys/Met metabolism PLP-dependent enzyme</fullName>
    </recommendedName>
</protein>
<comment type="caution">
    <text evidence="5">The sequence shown here is derived from an EMBL/GenBank/DDBJ whole genome shotgun (WGS) entry which is preliminary data.</text>
</comment>
<reference evidence="5" key="1">
    <citation type="journal article" date="2014" name="Int. J. Syst. Evol. Microbiol.">
        <title>Complete genome sequence of Corynebacterium casei LMG S-19264T (=DSM 44701T), isolated from a smear-ripened cheese.</title>
        <authorList>
            <consortium name="US DOE Joint Genome Institute (JGI-PGF)"/>
            <person name="Walter F."/>
            <person name="Albersmeier A."/>
            <person name="Kalinowski J."/>
            <person name="Ruckert C."/>
        </authorList>
    </citation>
    <scope>NUCLEOTIDE SEQUENCE</scope>
    <source>
        <strain evidence="5">NBRC 112290</strain>
    </source>
</reference>
<evidence type="ECO:0000256" key="1">
    <source>
        <dbReference type="ARBA" id="ARBA00001933"/>
    </source>
</evidence>
<evidence type="ECO:0000256" key="4">
    <source>
        <dbReference type="SAM" id="MobiDB-lite"/>
    </source>
</evidence>
<accession>A0AA37ULW7</accession>
<feature type="compositionally biased region" description="Low complexity" evidence="4">
    <location>
        <begin position="249"/>
        <end position="262"/>
    </location>
</feature>
<name>A0AA37ULW7_9MICO</name>
<dbReference type="GO" id="GO:0019346">
    <property type="term" value="P:transsulfuration"/>
    <property type="evidence" value="ECO:0007669"/>
    <property type="project" value="InterPro"/>
</dbReference>
<dbReference type="Gene3D" id="3.40.640.10">
    <property type="entry name" value="Type I PLP-dependent aspartate aminotransferase-like (Major domain)"/>
    <property type="match status" value="1"/>
</dbReference>
<dbReference type="EMBL" id="BSUM01000001">
    <property type="protein sequence ID" value="GMA30835.1"/>
    <property type="molecule type" value="Genomic_DNA"/>
</dbReference>
<evidence type="ECO:0008006" key="7">
    <source>
        <dbReference type="Google" id="ProtNLM"/>
    </source>
</evidence>
<comment type="similarity">
    <text evidence="3">Belongs to the trans-sulfuration enzymes family.</text>
</comment>